<dbReference type="PANTHER" id="PTHR46825">
    <property type="entry name" value="D-ALANYL-D-ALANINE-CARBOXYPEPTIDASE/ENDOPEPTIDASE AMPH"/>
    <property type="match status" value="1"/>
</dbReference>
<accession>A0ABR7L407</accession>
<protein>
    <submittedName>
        <fullName evidence="3">Beta-lactamase family protein</fullName>
    </submittedName>
</protein>
<dbReference type="Gene3D" id="3.40.710.10">
    <property type="entry name" value="DD-peptidase/beta-lactamase superfamily"/>
    <property type="match status" value="1"/>
</dbReference>
<keyword evidence="4" id="KW-1185">Reference proteome</keyword>
<proteinExistence type="predicted"/>
<dbReference type="SUPFAM" id="SSF56601">
    <property type="entry name" value="beta-lactamase/transpeptidase-like"/>
    <property type="match status" value="1"/>
</dbReference>
<dbReference type="Pfam" id="PF00144">
    <property type="entry name" value="Beta-lactamase"/>
    <property type="match status" value="1"/>
</dbReference>
<dbReference type="Proteomes" id="UP000734823">
    <property type="component" value="Unassembled WGS sequence"/>
</dbReference>
<comment type="caution">
    <text evidence="3">The sequence shown here is derived from an EMBL/GenBank/DDBJ whole genome shotgun (WGS) entry which is preliminary data.</text>
</comment>
<dbReference type="InterPro" id="IPR050491">
    <property type="entry name" value="AmpC-like"/>
</dbReference>
<feature type="chain" id="PRO_5046500736" evidence="1">
    <location>
        <begin position="30"/>
        <end position="375"/>
    </location>
</feature>
<dbReference type="EMBL" id="JABVED010000004">
    <property type="protein sequence ID" value="MBC6447399.1"/>
    <property type="molecule type" value="Genomic_DNA"/>
</dbReference>
<reference evidence="3 4" key="1">
    <citation type="submission" date="2020-06" db="EMBL/GenBank/DDBJ databases">
        <title>Actinokineospora xiongansis sp. nov., isolated from soil of Baiyangdian.</title>
        <authorList>
            <person name="Zhang X."/>
        </authorList>
    </citation>
    <scope>NUCLEOTIDE SEQUENCE [LARGE SCALE GENOMIC DNA]</scope>
    <source>
        <strain evidence="3 4">HBU206404</strain>
    </source>
</reference>
<organism evidence="3 4">
    <name type="scientific">Actinokineospora xionganensis</name>
    <dbReference type="NCBI Taxonomy" id="2684470"/>
    <lineage>
        <taxon>Bacteria</taxon>
        <taxon>Bacillati</taxon>
        <taxon>Actinomycetota</taxon>
        <taxon>Actinomycetes</taxon>
        <taxon>Pseudonocardiales</taxon>
        <taxon>Pseudonocardiaceae</taxon>
        <taxon>Actinokineospora</taxon>
    </lineage>
</organism>
<feature type="signal peptide" evidence="1">
    <location>
        <begin position="1"/>
        <end position="29"/>
    </location>
</feature>
<gene>
    <name evidence="3" type="ORF">GPZ80_09480</name>
</gene>
<dbReference type="PANTHER" id="PTHR46825:SF7">
    <property type="entry name" value="D-ALANYL-D-ALANINE CARBOXYPEPTIDASE"/>
    <property type="match status" value="1"/>
</dbReference>
<sequence length="375" mass="39052">MRTKIRGTSWVLAGVIVAASVGIAPAASAAEPHAATQAAIDTLRTTNVSPGAGVVVRDGDTQWDLSSGTRALGQNLPFGPDHKVRAGSLTKSFTSAITLQLVAEGKLDLDGSVETYLPGVVKGNGYDGTKITVRQLLNHTSGIADYVLPFTLNPFVHLFTHTKAEMVGWGLSVAPYFAPGTSHQYSGTNFLLAGMIIEKVTGRTYEQELRSRIITPLGLTNTYIPTPGDKALPPGHVRGYVGRVVYADFTQVVEPSVGQSSGGIVTSGADATKFFQALITGKVVPAPQLAEMLKVTGMPGPGVDYGLGLIRYSLPCDSVAYGHPGLWPGYQSVAAATTDGRSAFVVMNVLPAVDAISGAGVDRTVALGAALCDRG</sequence>
<dbReference type="InterPro" id="IPR012338">
    <property type="entry name" value="Beta-lactam/transpept-like"/>
</dbReference>
<evidence type="ECO:0000313" key="3">
    <source>
        <dbReference type="EMBL" id="MBC6447399.1"/>
    </source>
</evidence>
<evidence type="ECO:0000259" key="2">
    <source>
        <dbReference type="Pfam" id="PF00144"/>
    </source>
</evidence>
<keyword evidence="1" id="KW-0732">Signal</keyword>
<dbReference type="RefSeq" id="WP_187219918.1">
    <property type="nucleotide sequence ID" value="NZ_JABVED010000004.1"/>
</dbReference>
<evidence type="ECO:0000256" key="1">
    <source>
        <dbReference type="SAM" id="SignalP"/>
    </source>
</evidence>
<feature type="domain" description="Beta-lactamase-related" evidence="2">
    <location>
        <begin position="39"/>
        <end position="347"/>
    </location>
</feature>
<dbReference type="InterPro" id="IPR001466">
    <property type="entry name" value="Beta-lactam-related"/>
</dbReference>
<name>A0ABR7L407_9PSEU</name>
<evidence type="ECO:0000313" key="4">
    <source>
        <dbReference type="Proteomes" id="UP000734823"/>
    </source>
</evidence>